<dbReference type="SUPFAM" id="SSF64268">
    <property type="entry name" value="PX domain"/>
    <property type="match status" value="1"/>
</dbReference>
<keyword evidence="4" id="KW-1185">Reference proteome</keyword>
<dbReference type="InterPro" id="IPR053055">
    <property type="entry name" value="VPS17"/>
</dbReference>
<reference evidence="3 4" key="1">
    <citation type="submission" date="2016-11" db="EMBL/GenBank/DDBJ databases">
        <authorList>
            <person name="Jaros S."/>
            <person name="Januszkiewicz K."/>
            <person name="Wedrychowicz H."/>
        </authorList>
    </citation>
    <scope>NUCLEOTIDE SEQUENCE [LARGE SCALE GENOMIC DNA]</scope>
</reference>
<accession>A0A2X0M9D4</accession>
<feature type="region of interest" description="Disordered" evidence="1">
    <location>
        <begin position="1"/>
        <end position="192"/>
    </location>
</feature>
<evidence type="ECO:0000313" key="3">
    <source>
        <dbReference type="EMBL" id="SGY69157.1"/>
    </source>
</evidence>
<sequence>MDPLSKIVTTGLSSSPASPSASHSAASPLSSSSFSSRPSGQSATPVRSISPMAPRSPLPGQERGYRPLHIQQQNPLPPTPPPSYGHMPMPLPQDDAWGPTSPIQPTHSAAASGNDAASSAPGSDQQWSSSSTSTGSGGMVARPPQTWAESRRASAHPHPDRDVDDDDRNDRSLAQSTSSQAPSQPPSGQTFVRIKVLGLDKNRRDIYVKFNAEINPALPPSQSNLPSYRSSNYRSVSRSYSELSKLSEALAVTCPQSILPALPLAQTSALTNDEDDRLVKQSFQKWFTRLSNDPGVIRDDEMRSFIESDYGYTPKSTSKRRSVTSAGGFLASRSSKLPGENDDDLSIAKAGLAKIEHHLQETSKSIDGLSRARRQLAIATNDVGDQLTTFSTVETYGPLAGGFKRLARTHKSLSDVLVGESGAEMVSLGDSFAYQAMNARSAKDTQDTLSSRDSIVDEHRQAVKTTITKRRNIEKLKSSSSIRSERVDEALDDLDDSVKHEQLLSQRLSAISSHLAPSLTLHAKNTHEDLLMALMGHARIMTMYEKQILKELEMVRPELKAIKEGRSGVIYQGQVGPRGMGSARTASSAFEGSPTMQRNFSNNSNVSATTQAMNGTTASQPILTRSISQQQQPQQQQEVQARDPLSSHALTTAAPVQKRSVRSMASSVVVENDTRQRVDARMAASMLANGF</sequence>
<dbReference type="Proteomes" id="UP000249464">
    <property type="component" value="Unassembled WGS sequence"/>
</dbReference>
<evidence type="ECO:0000313" key="4">
    <source>
        <dbReference type="Proteomes" id="UP000249464"/>
    </source>
</evidence>
<evidence type="ECO:0000259" key="2">
    <source>
        <dbReference type="SMART" id="SM00312"/>
    </source>
</evidence>
<dbReference type="InterPro" id="IPR001683">
    <property type="entry name" value="PX_dom"/>
</dbReference>
<gene>
    <name evidence="3" type="primary">BQ5605_C004g02970</name>
    <name evidence="3" type="ORF">BQ5605_C004G02970</name>
</gene>
<feature type="compositionally biased region" description="Low complexity" evidence="1">
    <location>
        <begin position="629"/>
        <end position="639"/>
    </location>
</feature>
<dbReference type="GO" id="GO:0005829">
    <property type="term" value="C:cytosol"/>
    <property type="evidence" value="ECO:0007669"/>
    <property type="project" value="GOC"/>
</dbReference>
<dbReference type="Pfam" id="PF09325">
    <property type="entry name" value="Vps5"/>
    <property type="match status" value="1"/>
</dbReference>
<dbReference type="GO" id="GO:0006886">
    <property type="term" value="P:intracellular protein transport"/>
    <property type="evidence" value="ECO:0007669"/>
    <property type="project" value="TreeGrafter"/>
</dbReference>
<dbReference type="SMART" id="SM00312">
    <property type="entry name" value="PX"/>
    <property type="match status" value="1"/>
</dbReference>
<dbReference type="EMBL" id="FQNC01000046">
    <property type="protein sequence ID" value="SGY69157.1"/>
    <property type="molecule type" value="Genomic_DNA"/>
</dbReference>
<dbReference type="GO" id="GO:0005768">
    <property type="term" value="C:endosome"/>
    <property type="evidence" value="ECO:0007669"/>
    <property type="project" value="TreeGrafter"/>
</dbReference>
<organism evidence="3 4">
    <name type="scientific">Microbotryum silenes-dioicae</name>
    <dbReference type="NCBI Taxonomy" id="796604"/>
    <lineage>
        <taxon>Eukaryota</taxon>
        <taxon>Fungi</taxon>
        <taxon>Dikarya</taxon>
        <taxon>Basidiomycota</taxon>
        <taxon>Pucciniomycotina</taxon>
        <taxon>Microbotryomycetes</taxon>
        <taxon>Microbotryales</taxon>
        <taxon>Microbotryaceae</taxon>
        <taxon>Microbotryum</taxon>
    </lineage>
</organism>
<name>A0A2X0M9D4_9BASI</name>
<dbReference type="STRING" id="796604.A0A2X0M9D4"/>
<dbReference type="Gene3D" id="3.30.1520.10">
    <property type="entry name" value="Phox-like domain"/>
    <property type="match status" value="1"/>
</dbReference>
<protein>
    <submittedName>
        <fullName evidence="3">BQ5605_C004g02970 protein</fullName>
    </submittedName>
</protein>
<feature type="region of interest" description="Disordered" evidence="1">
    <location>
        <begin position="626"/>
        <end position="646"/>
    </location>
</feature>
<dbReference type="AlphaFoldDB" id="A0A2X0M9D4"/>
<dbReference type="PANTHER" id="PTHR47433:SF1">
    <property type="entry name" value="VACUOLAR PROTEIN SORTING-ASSOCIATED PROTEIN 17"/>
    <property type="match status" value="1"/>
</dbReference>
<evidence type="ECO:0000256" key="1">
    <source>
        <dbReference type="SAM" id="MobiDB-lite"/>
    </source>
</evidence>
<feature type="compositionally biased region" description="Low complexity" evidence="1">
    <location>
        <begin position="13"/>
        <end position="43"/>
    </location>
</feature>
<feature type="compositionally biased region" description="Low complexity" evidence="1">
    <location>
        <begin position="108"/>
        <end position="134"/>
    </location>
</feature>
<feature type="domain" description="PX" evidence="2">
    <location>
        <begin position="190"/>
        <end position="309"/>
    </location>
</feature>
<proteinExistence type="predicted"/>
<feature type="compositionally biased region" description="Basic and acidic residues" evidence="1">
    <location>
        <begin position="149"/>
        <end position="161"/>
    </location>
</feature>
<dbReference type="Pfam" id="PF00787">
    <property type="entry name" value="PX"/>
    <property type="match status" value="1"/>
</dbReference>
<feature type="region of interest" description="Disordered" evidence="1">
    <location>
        <begin position="573"/>
        <end position="607"/>
    </location>
</feature>
<dbReference type="InterPro" id="IPR036871">
    <property type="entry name" value="PX_dom_sf"/>
</dbReference>
<feature type="compositionally biased region" description="Polar residues" evidence="1">
    <location>
        <begin position="584"/>
        <end position="607"/>
    </location>
</feature>
<dbReference type="InterPro" id="IPR015404">
    <property type="entry name" value="Vps5_C"/>
</dbReference>
<dbReference type="PANTHER" id="PTHR47433">
    <property type="entry name" value="VACUOLAR PROTEIN SORTING-ASSOCIATED PROTEIN 17"/>
    <property type="match status" value="1"/>
</dbReference>
<feature type="compositionally biased region" description="Low complexity" evidence="1">
    <location>
        <begin position="172"/>
        <end position="182"/>
    </location>
</feature>
<dbReference type="CDD" id="cd07596">
    <property type="entry name" value="BAR_SNX"/>
    <property type="match status" value="1"/>
</dbReference>
<dbReference type="GO" id="GO:0030905">
    <property type="term" value="C:retromer, tubulation complex"/>
    <property type="evidence" value="ECO:0007669"/>
    <property type="project" value="TreeGrafter"/>
</dbReference>
<dbReference type="Gene3D" id="1.20.1270.60">
    <property type="entry name" value="Arfaptin homology (AH) domain/BAR domain"/>
    <property type="match status" value="1"/>
</dbReference>
<dbReference type="GO" id="GO:0042147">
    <property type="term" value="P:retrograde transport, endosome to Golgi"/>
    <property type="evidence" value="ECO:0007669"/>
    <property type="project" value="TreeGrafter"/>
</dbReference>
<dbReference type="GO" id="GO:0032266">
    <property type="term" value="F:phosphatidylinositol-3-phosphate binding"/>
    <property type="evidence" value="ECO:0007669"/>
    <property type="project" value="TreeGrafter"/>
</dbReference>
<dbReference type="InterPro" id="IPR027267">
    <property type="entry name" value="AH/BAR_dom_sf"/>
</dbReference>